<dbReference type="EMBL" id="BJXA01000027">
    <property type="protein sequence ID" value="GEM39708.1"/>
    <property type="molecule type" value="Genomic_DNA"/>
</dbReference>
<dbReference type="Proteomes" id="UP000321424">
    <property type="component" value="Unassembled WGS sequence"/>
</dbReference>
<accession>A0A511MHY1</accession>
<proteinExistence type="predicted"/>
<evidence type="ECO:0000313" key="1">
    <source>
        <dbReference type="EMBL" id="GEM39708.1"/>
    </source>
</evidence>
<name>A0A511MHY1_9NOCA</name>
<gene>
    <name evidence="1" type="ORF">NN4_42270</name>
</gene>
<organism evidence="1 2">
    <name type="scientific">Nocardia ninae NBRC 108245</name>
    <dbReference type="NCBI Taxonomy" id="1210091"/>
    <lineage>
        <taxon>Bacteria</taxon>
        <taxon>Bacillati</taxon>
        <taxon>Actinomycetota</taxon>
        <taxon>Actinomycetes</taxon>
        <taxon>Mycobacteriales</taxon>
        <taxon>Nocardiaceae</taxon>
        <taxon>Nocardia</taxon>
    </lineage>
</organism>
<reference evidence="1 2" key="1">
    <citation type="submission" date="2019-07" db="EMBL/GenBank/DDBJ databases">
        <title>Whole genome shotgun sequence of Nocardia ninae NBRC 108245.</title>
        <authorList>
            <person name="Hosoyama A."/>
            <person name="Uohara A."/>
            <person name="Ohji S."/>
            <person name="Ichikawa N."/>
        </authorList>
    </citation>
    <scope>NUCLEOTIDE SEQUENCE [LARGE SCALE GENOMIC DNA]</scope>
    <source>
        <strain evidence="1 2">NBRC 108245</strain>
    </source>
</reference>
<keyword evidence="2" id="KW-1185">Reference proteome</keyword>
<sequence length="61" mass="6779">MRIFTFARPNDDAARNIGAATSSVHAEQHALHRNHAGRLDYQQVAARELLLLAASTVVRIR</sequence>
<dbReference type="RefSeq" id="WP_147133876.1">
    <property type="nucleotide sequence ID" value="NZ_BJXA01000027.1"/>
</dbReference>
<protein>
    <submittedName>
        <fullName evidence="1">Uncharacterized protein</fullName>
    </submittedName>
</protein>
<comment type="caution">
    <text evidence="1">The sequence shown here is derived from an EMBL/GenBank/DDBJ whole genome shotgun (WGS) entry which is preliminary data.</text>
</comment>
<evidence type="ECO:0000313" key="2">
    <source>
        <dbReference type="Proteomes" id="UP000321424"/>
    </source>
</evidence>
<dbReference type="AlphaFoldDB" id="A0A511MHY1"/>
<dbReference type="OrthoDB" id="4569615at2"/>